<keyword evidence="2" id="KW-1185">Reference proteome</keyword>
<dbReference type="SUPFAM" id="SSF49464">
    <property type="entry name" value="Carboxypeptidase regulatory domain-like"/>
    <property type="match status" value="1"/>
</dbReference>
<organism evidence="1 2">
    <name type="scientific">Maribacter vaceletii</name>
    <dbReference type="NCBI Taxonomy" id="1206816"/>
    <lineage>
        <taxon>Bacteria</taxon>
        <taxon>Pseudomonadati</taxon>
        <taxon>Bacteroidota</taxon>
        <taxon>Flavobacteriia</taxon>
        <taxon>Flavobacteriales</taxon>
        <taxon>Flavobacteriaceae</taxon>
        <taxon>Maribacter</taxon>
    </lineage>
</organism>
<protein>
    <submittedName>
        <fullName evidence="1">Carboxypeptidase-like protein</fullName>
    </submittedName>
</protein>
<dbReference type="AlphaFoldDB" id="A0A495EBV5"/>
<dbReference type="EMBL" id="RBIQ01000007">
    <property type="protein sequence ID" value="RKR14033.1"/>
    <property type="molecule type" value="Genomic_DNA"/>
</dbReference>
<dbReference type="RefSeq" id="WP_121062897.1">
    <property type="nucleotide sequence ID" value="NZ_RBIQ01000007.1"/>
</dbReference>
<dbReference type="OrthoDB" id="7432683at2"/>
<gene>
    <name evidence="1" type="ORF">CLV91_0102</name>
</gene>
<keyword evidence="1" id="KW-0121">Carboxypeptidase</keyword>
<keyword evidence="1" id="KW-0645">Protease</keyword>
<dbReference type="Proteomes" id="UP000269412">
    <property type="component" value="Unassembled WGS sequence"/>
</dbReference>
<name>A0A495EBV5_9FLAO</name>
<dbReference type="InterPro" id="IPR008969">
    <property type="entry name" value="CarboxyPept-like_regulatory"/>
</dbReference>
<keyword evidence="1" id="KW-0378">Hydrolase</keyword>
<proteinExistence type="predicted"/>
<dbReference type="FunFam" id="2.60.40.1120:FF:000003">
    <property type="entry name" value="Outer membrane protein Omp121"/>
    <property type="match status" value="1"/>
</dbReference>
<dbReference type="Gene3D" id="2.60.40.1120">
    <property type="entry name" value="Carboxypeptidase-like, regulatory domain"/>
    <property type="match status" value="1"/>
</dbReference>
<evidence type="ECO:0000313" key="2">
    <source>
        <dbReference type="Proteomes" id="UP000269412"/>
    </source>
</evidence>
<dbReference type="GO" id="GO:0004180">
    <property type="term" value="F:carboxypeptidase activity"/>
    <property type="evidence" value="ECO:0007669"/>
    <property type="project" value="UniProtKB-KW"/>
</dbReference>
<sequence>MKNDNNITIQKPCSENFDTFSKTELGGYCNSCEKEVIDFTSMRMTEINNYFLVPRANTCGRFKSSQLQTNKQHSMTNYISKGIATMGFSLLALCAVSNVQAQEIASTDSEIKTGISSITVGKVSNAYSSYTVKGIVLDEENTPLPGVNVILKGTAEGTVTDLDGNFEFPKKLGKNDILVFSYIGYDTKEYKVKESTSETINITVNFTNADVELMGEIEIGGVYKTKQNVFQKFIGLFK</sequence>
<evidence type="ECO:0000313" key="1">
    <source>
        <dbReference type="EMBL" id="RKR14033.1"/>
    </source>
</evidence>
<dbReference type="Pfam" id="PF13715">
    <property type="entry name" value="CarbopepD_reg_2"/>
    <property type="match status" value="1"/>
</dbReference>
<accession>A0A495EBV5</accession>
<comment type="caution">
    <text evidence="1">The sequence shown here is derived from an EMBL/GenBank/DDBJ whole genome shotgun (WGS) entry which is preliminary data.</text>
</comment>
<reference evidence="1 2" key="1">
    <citation type="submission" date="2018-10" db="EMBL/GenBank/DDBJ databases">
        <title>Genomic Encyclopedia of Archaeal and Bacterial Type Strains, Phase II (KMG-II): from individual species to whole genera.</title>
        <authorList>
            <person name="Goeker M."/>
        </authorList>
    </citation>
    <scope>NUCLEOTIDE SEQUENCE [LARGE SCALE GENOMIC DNA]</scope>
    <source>
        <strain evidence="1 2">DSM 25230</strain>
    </source>
</reference>